<gene>
    <name evidence="2" type="ORF">CCR75_003552</name>
</gene>
<organism evidence="2 3">
    <name type="scientific">Bremia lactucae</name>
    <name type="common">Lettuce downy mildew</name>
    <dbReference type="NCBI Taxonomy" id="4779"/>
    <lineage>
        <taxon>Eukaryota</taxon>
        <taxon>Sar</taxon>
        <taxon>Stramenopiles</taxon>
        <taxon>Oomycota</taxon>
        <taxon>Peronosporomycetes</taxon>
        <taxon>Peronosporales</taxon>
        <taxon>Peronosporaceae</taxon>
        <taxon>Bremia</taxon>
    </lineage>
</organism>
<keyword evidence="1" id="KW-0732">Signal</keyword>
<dbReference type="KEGG" id="blac:94347317"/>
<feature type="chain" id="PRO_5037608451" description="Secreted protein" evidence="1">
    <location>
        <begin position="22"/>
        <end position="95"/>
    </location>
</feature>
<proteinExistence type="predicted"/>
<keyword evidence="3" id="KW-1185">Reference proteome</keyword>
<evidence type="ECO:0000256" key="1">
    <source>
        <dbReference type="SAM" id="SignalP"/>
    </source>
</evidence>
<dbReference type="GeneID" id="94347317"/>
<sequence length="95" mass="10631">MRIKYCFLNYLLLVHLSDVAAQTTLQPIDTRIMTYCDLSPILFCVDSWYRVGNKNDLCSGVAQLVIVWVGGSVDSVAGNTQKYLRHSASSRSSQK</sequence>
<comment type="caution">
    <text evidence="2">The sequence shown here is derived from an EMBL/GenBank/DDBJ whole genome shotgun (WGS) entry which is preliminary data.</text>
</comment>
<protein>
    <recommendedName>
        <fullName evidence="4">Secreted protein</fullName>
    </recommendedName>
</protein>
<dbReference type="AlphaFoldDB" id="A0A976IHD5"/>
<dbReference type="RefSeq" id="XP_067821324.1">
    <property type="nucleotide sequence ID" value="XM_067961646.1"/>
</dbReference>
<accession>A0A976IHD5</accession>
<reference evidence="2 3" key="1">
    <citation type="journal article" date="2021" name="Genome Biol.">
        <title>AFLAP: assembly-free linkage analysis pipeline using k-mers from genome sequencing data.</title>
        <authorList>
            <person name="Fletcher K."/>
            <person name="Zhang L."/>
            <person name="Gil J."/>
            <person name="Han R."/>
            <person name="Cavanaugh K."/>
            <person name="Michelmore R."/>
        </authorList>
    </citation>
    <scope>NUCLEOTIDE SEQUENCE [LARGE SCALE GENOMIC DNA]</scope>
    <source>
        <strain evidence="2 3">SF5</strain>
    </source>
</reference>
<feature type="signal peptide" evidence="1">
    <location>
        <begin position="1"/>
        <end position="21"/>
    </location>
</feature>
<name>A0A976IHD5_BRELC</name>
<dbReference type="EMBL" id="SHOA02000018">
    <property type="protein sequence ID" value="TDH71825.1"/>
    <property type="molecule type" value="Genomic_DNA"/>
</dbReference>
<dbReference type="Proteomes" id="UP000294530">
    <property type="component" value="Unassembled WGS sequence"/>
</dbReference>
<evidence type="ECO:0008006" key="4">
    <source>
        <dbReference type="Google" id="ProtNLM"/>
    </source>
</evidence>
<evidence type="ECO:0000313" key="3">
    <source>
        <dbReference type="Proteomes" id="UP000294530"/>
    </source>
</evidence>
<evidence type="ECO:0000313" key="2">
    <source>
        <dbReference type="EMBL" id="TDH71825.1"/>
    </source>
</evidence>